<organism evidence="2">
    <name type="scientific">Triticum urartu</name>
    <name type="common">Red wild einkorn</name>
    <name type="synonym">Crithodium urartu</name>
    <dbReference type="NCBI Taxonomy" id="4572"/>
    <lineage>
        <taxon>Eukaryota</taxon>
        <taxon>Viridiplantae</taxon>
        <taxon>Streptophyta</taxon>
        <taxon>Embryophyta</taxon>
        <taxon>Tracheophyta</taxon>
        <taxon>Spermatophyta</taxon>
        <taxon>Magnoliopsida</taxon>
        <taxon>Liliopsida</taxon>
        <taxon>Poales</taxon>
        <taxon>Poaceae</taxon>
        <taxon>BOP clade</taxon>
        <taxon>Pooideae</taxon>
        <taxon>Triticodae</taxon>
        <taxon>Triticeae</taxon>
        <taxon>Triticinae</taxon>
        <taxon>Triticum</taxon>
    </lineage>
</organism>
<sequence length="157" mass="17169">MAGRPPVGEQRGPSSRIRTHCGMEKRPAWGARSSRGRTVGLSSPLSSRLLQTSPLVLARLTHSPPLPIFSSVVCVPSICRDCGKQMYVGSCSTLSLVVEMLVLFETPTGFAVFKVLNKGKLDKIKDLWKEFTTSDSARKRKSAKAVYLNEQESVVCS</sequence>
<accession>M8AI71</accession>
<name>M8AI71_TRIUA</name>
<dbReference type="AlphaFoldDB" id="M8AI71"/>
<dbReference type="InterPro" id="IPR012974">
    <property type="entry name" value="NOP58/56_N"/>
</dbReference>
<evidence type="ECO:0000313" key="2">
    <source>
        <dbReference type="EMBL" id="EMS64640.1"/>
    </source>
</evidence>
<gene>
    <name evidence="2" type="ORF">TRIUR3_28657</name>
</gene>
<dbReference type="STRING" id="4572.M8AI71"/>
<proteinExistence type="predicted"/>
<reference evidence="2" key="1">
    <citation type="journal article" date="2013" name="Nature">
        <title>Draft genome of the wheat A-genome progenitor Triticum urartu.</title>
        <authorList>
            <person name="Ling H.Q."/>
            <person name="Zhao S."/>
            <person name="Liu D."/>
            <person name="Wang J."/>
            <person name="Sun H."/>
            <person name="Zhang C."/>
            <person name="Fan H."/>
            <person name="Li D."/>
            <person name="Dong L."/>
            <person name="Tao Y."/>
            <person name="Gao C."/>
            <person name="Wu H."/>
            <person name="Li Y."/>
            <person name="Cui Y."/>
            <person name="Guo X."/>
            <person name="Zheng S."/>
            <person name="Wang B."/>
            <person name="Yu K."/>
            <person name="Liang Q."/>
            <person name="Yang W."/>
            <person name="Lou X."/>
            <person name="Chen J."/>
            <person name="Feng M."/>
            <person name="Jian J."/>
            <person name="Zhang X."/>
            <person name="Luo G."/>
            <person name="Jiang Y."/>
            <person name="Liu J."/>
            <person name="Wang Z."/>
            <person name="Sha Y."/>
            <person name="Zhang B."/>
            <person name="Wu H."/>
            <person name="Tang D."/>
            <person name="Shen Q."/>
            <person name="Xue P."/>
            <person name="Zou S."/>
            <person name="Wang X."/>
            <person name="Liu X."/>
            <person name="Wang F."/>
            <person name="Yang Y."/>
            <person name="An X."/>
            <person name="Dong Z."/>
            <person name="Zhang K."/>
            <person name="Zhang X."/>
            <person name="Luo M.C."/>
            <person name="Dvorak J."/>
            <person name="Tong Y."/>
            <person name="Wang J."/>
            <person name="Yang H."/>
            <person name="Li Z."/>
            <person name="Wang D."/>
            <person name="Zhang A."/>
            <person name="Wang J."/>
        </authorList>
    </citation>
    <scope>NUCLEOTIDE SEQUENCE</scope>
</reference>
<evidence type="ECO:0000259" key="1">
    <source>
        <dbReference type="Pfam" id="PF08156"/>
    </source>
</evidence>
<protein>
    <recommendedName>
        <fullName evidence="1">Nucleolar protein 58/56 N-terminal domain-containing protein</fullName>
    </recommendedName>
</protein>
<dbReference type="Pfam" id="PF08156">
    <property type="entry name" value="NOP5NT"/>
    <property type="match status" value="1"/>
</dbReference>
<dbReference type="EMBL" id="KD053988">
    <property type="protein sequence ID" value="EMS64640.1"/>
    <property type="molecule type" value="Genomic_DNA"/>
</dbReference>
<dbReference type="OMA" id="RTHCGME"/>
<feature type="domain" description="Nucleolar protein 58/56 N-terminal" evidence="1">
    <location>
        <begin position="101"/>
        <end position="139"/>
    </location>
</feature>